<organism evidence="5 6">
    <name type="scientific">Pseudonocardia cypriaca</name>
    <dbReference type="NCBI Taxonomy" id="882449"/>
    <lineage>
        <taxon>Bacteria</taxon>
        <taxon>Bacillati</taxon>
        <taxon>Actinomycetota</taxon>
        <taxon>Actinomycetes</taxon>
        <taxon>Pseudonocardiales</taxon>
        <taxon>Pseudonocardiaceae</taxon>
        <taxon>Pseudonocardia</taxon>
    </lineage>
</organism>
<sequence length="464" mass="48773">MRTVIRRVGIAVGLVAAMAISACGGGGGEGGGAADEITVWTADTLPDRVAATQAIIDRFTQQTGIRVKLVGVEEDQFNQTLTASAAAGDLPDVVGSVPLSAVNTLAANDLTNSDANQAVIDALGANTWNQSALTLTREGDRQLSVPSEAWSQLLYYRRDLFQAAGLPAPTTYDAILNAARTLDTPERAGFVGATAPGDAFTEQTFEHIALANGCEMVNEAGEITIDSPQCVGAFEFYRQLIMDYSVPGTQDVDTVRAGYFAGQAAMAVWSTFLLDELAGLRDDAMPSCPECTADPRFLAENTGIVAALQGPAGTQPAQFGEVISWAITSEATAEPSQRFVQFMMSDGYVDWLAFAPEGKFPARSGSSPGATDFVDRWESLPIGVDRKAPMTEIYPQDVLAALQTGPDKFSRWAYPQGQGELMGASLGEQPVPAAVAAVTSGGTDAQGAAKQAADTLRTIQDGLR</sequence>
<feature type="chain" id="PRO_5038534900" evidence="4">
    <location>
        <begin position="25"/>
        <end position="464"/>
    </location>
</feature>
<keyword evidence="6" id="KW-1185">Reference proteome</keyword>
<dbReference type="PANTHER" id="PTHR43649">
    <property type="entry name" value="ARABINOSE-BINDING PROTEIN-RELATED"/>
    <property type="match status" value="1"/>
</dbReference>
<dbReference type="RefSeq" id="WP_142106748.1">
    <property type="nucleotide sequence ID" value="NZ_VFPH01000003.1"/>
</dbReference>
<accession>A0A543FNI3</accession>
<dbReference type="PANTHER" id="PTHR43649:SF34">
    <property type="entry name" value="ABC TRANSPORTER PERIPLASMIC-BINDING PROTEIN YCJN-RELATED"/>
    <property type="match status" value="1"/>
</dbReference>
<comment type="similarity">
    <text evidence="1">Belongs to the bacterial solute-binding protein 1 family.</text>
</comment>
<evidence type="ECO:0000256" key="2">
    <source>
        <dbReference type="ARBA" id="ARBA00022448"/>
    </source>
</evidence>
<comment type="caution">
    <text evidence="5">The sequence shown here is derived from an EMBL/GenBank/DDBJ whole genome shotgun (WGS) entry which is preliminary data.</text>
</comment>
<feature type="signal peptide" evidence="4">
    <location>
        <begin position="1"/>
        <end position="24"/>
    </location>
</feature>
<dbReference type="Gene3D" id="3.40.190.10">
    <property type="entry name" value="Periplasmic binding protein-like II"/>
    <property type="match status" value="1"/>
</dbReference>
<evidence type="ECO:0000256" key="4">
    <source>
        <dbReference type="SAM" id="SignalP"/>
    </source>
</evidence>
<dbReference type="PROSITE" id="PS51257">
    <property type="entry name" value="PROKAR_LIPOPROTEIN"/>
    <property type="match status" value="1"/>
</dbReference>
<keyword evidence="5" id="KW-0762">Sugar transport</keyword>
<keyword evidence="3 4" id="KW-0732">Signal</keyword>
<protein>
    <submittedName>
        <fullName evidence="5">Multiple sugar transport system substrate-binding protein</fullName>
    </submittedName>
</protein>
<evidence type="ECO:0000313" key="6">
    <source>
        <dbReference type="Proteomes" id="UP000319818"/>
    </source>
</evidence>
<name>A0A543FNI3_9PSEU</name>
<evidence type="ECO:0000256" key="3">
    <source>
        <dbReference type="ARBA" id="ARBA00022729"/>
    </source>
</evidence>
<dbReference type="InterPro" id="IPR006059">
    <property type="entry name" value="SBP"/>
</dbReference>
<dbReference type="InterPro" id="IPR050490">
    <property type="entry name" value="Bact_solute-bd_prot1"/>
</dbReference>
<dbReference type="AlphaFoldDB" id="A0A543FNI3"/>
<dbReference type="Pfam" id="PF01547">
    <property type="entry name" value="SBP_bac_1"/>
    <property type="match status" value="1"/>
</dbReference>
<dbReference type="SUPFAM" id="SSF53850">
    <property type="entry name" value="Periplasmic binding protein-like II"/>
    <property type="match status" value="1"/>
</dbReference>
<evidence type="ECO:0000256" key="1">
    <source>
        <dbReference type="ARBA" id="ARBA00008520"/>
    </source>
</evidence>
<dbReference type="OrthoDB" id="9780991at2"/>
<keyword evidence="2" id="KW-0813">Transport</keyword>
<dbReference type="Proteomes" id="UP000319818">
    <property type="component" value="Unassembled WGS sequence"/>
</dbReference>
<reference evidence="5 6" key="1">
    <citation type="submission" date="2019-06" db="EMBL/GenBank/DDBJ databases">
        <title>Sequencing the genomes of 1000 actinobacteria strains.</title>
        <authorList>
            <person name="Klenk H.-P."/>
        </authorList>
    </citation>
    <scope>NUCLEOTIDE SEQUENCE [LARGE SCALE GENOMIC DNA]</scope>
    <source>
        <strain evidence="5 6">DSM 45511</strain>
    </source>
</reference>
<evidence type="ECO:0000313" key="5">
    <source>
        <dbReference type="EMBL" id="TQM35403.1"/>
    </source>
</evidence>
<proteinExistence type="inferred from homology"/>
<dbReference type="EMBL" id="VFPH01000003">
    <property type="protein sequence ID" value="TQM35403.1"/>
    <property type="molecule type" value="Genomic_DNA"/>
</dbReference>
<gene>
    <name evidence="5" type="ORF">FB388_6836</name>
</gene>